<dbReference type="Pfam" id="PF00440">
    <property type="entry name" value="TetR_N"/>
    <property type="match status" value="1"/>
</dbReference>
<reference evidence="6" key="3">
    <citation type="submission" date="2021-03" db="EMBL/GenBank/DDBJ databases">
        <authorList>
            <person name="Ma J."/>
        </authorList>
    </citation>
    <scope>NUCLEOTIDE SEQUENCE</scope>
    <source>
        <strain evidence="6">GX5</strain>
    </source>
</reference>
<dbReference type="SUPFAM" id="SSF46689">
    <property type="entry name" value="Homeodomain-like"/>
    <property type="match status" value="1"/>
</dbReference>
<dbReference type="PROSITE" id="PS50977">
    <property type="entry name" value="HTH_TETR_2"/>
    <property type="match status" value="1"/>
</dbReference>
<accession>A0AB35LZP2</accession>
<feature type="DNA-binding region" description="H-T-H motif" evidence="2">
    <location>
        <begin position="57"/>
        <end position="76"/>
    </location>
</feature>
<dbReference type="PANTHER" id="PTHR43479:SF11">
    <property type="entry name" value="ACREF_ENVCD OPERON REPRESSOR-RELATED"/>
    <property type="match status" value="1"/>
</dbReference>
<evidence type="ECO:0000256" key="1">
    <source>
        <dbReference type="ARBA" id="ARBA00023125"/>
    </source>
</evidence>
<name>A0AB35LZP2_9GAMM</name>
<evidence type="ECO:0000313" key="5">
    <source>
        <dbReference type="EMBL" id="MDM1718651.1"/>
    </source>
</evidence>
<proteinExistence type="predicted"/>
<feature type="compositionally biased region" description="Basic and acidic residues" evidence="3">
    <location>
        <begin position="10"/>
        <end position="24"/>
    </location>
</feature>
<dbReference type="GeneID" id="64221791"/>
<evidence type="ECO:0000259" key="4">
    <source>
        <dbReference type="PROSITE" id="PS50977"/>
    </source>
</evidence>
<gene>
    <name evidence="5" type="ORF">HX110_05725</name>
    <name evidence="6" type="ORF">J4G45_01830</name>
</gene>
<dbReference type="Proteomes" id="UP001174419">
    <property type="component" value="Unassembled WGS sequence"/>
</dbReference>
<evidence type="ECO:0000256" key="3">
    <source>
        <dbReference type="SAM" id="MobiDB-lite"/>
    </source>
</evidence>
<sequence length="239" mass="27507">MTEQLPVTAETEKTTQKQQKERQFKGLSLTERKQARREKLIEAGIQAYGTHGFFAVTVKDICTEAKLTERYFYESFKKSEELFQTIFLKLIDELQQNVMQAIMQASADPKKMIDAGLTALLTTLKNNPQMARIIYIDAMLVQELHNQATIHETMSRFDRMIQAFVMLMMPHLDRPNREISLVATGLNGYVTQIAIRWVMSDFKQSMEDVLSSCRIVFLSLLQTFSEKEQAFVKDSSTLS</sequence>
<feature type="domain" description="HTH tetR-type" evidence="4">
    <location>
        <begin position="34"/>
        <end position="94"/>
    </location>
</feature>
<evidence type="ECO:0000256" key="2">
    <source>
        <dbReference type="PROSITE-ProRule" id="PRU00335"/>
    </source>
</evidence>
<dbReference type="AlphaFoldDB" id="A0AB35LZP2"/>
<evidence type="ECO:0000313" key="8">
    <source>
        <dbReference type="Proteomes" id="UP001174419"/>
    </source>
</evidence>
<reference evidence="5" key="4">
    <citation type="journal article" date="2022" name="Sci. Total Environ.">
        <title>Prevalence, transmission, and molecular epidemiology of tet(X)-positive bacteria among humans, animals, and environmental niches in China: An epidemiological, and genomic-based study.</title>
        <authorList>
            <person name="Dong N."/>
            <person name="Zeng Y."/>
            <person name="Cai C."/>
            <person name="Sun C."/>
            <person name="Lu J."/>
            <person name="Liu C."/>
            <person name="Zhou H."/>
            <person name="Sun Q."/>
            <person name="Shu L."/>
            <person name="Wang H."/>
            <person name="Wang Y."/>
            <person name="Wang S."/>
            <person name="Wu C."/>
            <person name="Chan E.W."/>
            <person name="Chen G."/>
            <person name="Shen Z."/>
            <person name="Chen S."/>
            <person name="Zhang R."/>
        </authorList>
    </citation>
    <scope>NUCLEOTIDE SEQUENCE</scope>
    <source>
        <strain evidence="5">DF49-4</strain>
    </source>
</reference>
<dbReference type="GO" id="GO:0003677">
    <property type="term" value="F:DNA binding"/>
    <property type="evidence" value="ECO:0007669"/>
    <property type="project" value="UniProtKB-UniRule"/>
</dbReference>
<feature type="region of interest" description="Disordered" evidence="3">
    <location>
        <begin position="1"/>
        <end position="24"/>
    </location>
</feature>
<dbReference type="InterPro" id="IPR001647">
    <property type="entry name" value="HTH_TetR"/>
</dbReference>
<keyword evidence="1 2" id="KW-0238">DNA-binding</keyword>
<dbReference type="Proteomes" id="UP000663954">
    <property type="component" value="Chromosome"/>
</dbReference>
<dbReference type="EMBL" id="JACANG010000007">
    <property type="protein sequence ID" value="MDM1718651.1"/>
    <property type="molecule type" value="Genomic_DNA"/>
</dbReference>
<evidence type="ECO:0000313" key="7">
    <source>
        <dbReference type="Proteomes" id="UP000663954"/>
    </source>
</evidence>
<dbReference type="InterPro" id="IPR050624">
    <property type="entry name" value="HTH-type_Tx_Regulator"/>
</dbReference>
<reference evidence="6 7" key="1">
    <citation type="journal article" date="2020" name="Front. Cell. Infect. Microbiol.">
        <title>Characterization of Three Porcine Acinetobacter towneri Strains Co-Harboring tet(X3) and bla OXA-58.</title>
        <authorList>
            <person name="Ma J."/>
            <person name="Wang J."/>
            <person name="Feng J."/>
            <person name="Liu Y."/>
            <person name="Yang B."/>
            <person name="Li R."/>
            <person name="Bai L."/>
            <person name="He T."/>
            <person name="Wang X."/>
            <person name="Yang Z."/>
        </authorList>
    </citation>
    <scope>NUCLEOTIDE SEQUENCE [LARGE SCALE GENOMIC DNA]</scope>
    <source>
        <strain evidence="6 7">GX5</strain>
    </source>
</reference>
<dbReference type="PANTHER" id="PTHR43479">
    <property type="entry name" value="ACREF/ENVCD OPERON REPRESSOR-RELATED"/>
    <property type="match status" value="1"/>
</dbReference>
<dbReference type="InterPro" id="IPR009057">
    <property type="entry name" value="Homeodomain-like_sf"/>
</dbReference>
<dbReference type="RefSeq" id="WP_004974164.1">
    <property type="nucleotide sequence ID" value="NZ_AP031566.1"/>
</dbReference>
<reference evidence="5" key="2">
    <citation type="submission" date="2020-06" db="EMBL/GenBank/DDBJ databases">
        <authorList>
            <person name="Dong N."/>
        </authorList>
    </citation>
    <scope>NUCLEOTIDE SEQUENCE</scope>
    <source>
        <strain evidence="5">DF49-4</strain>
    </source>
</reference>
<dbReference type="Gene3D" id="1.10.357.10">
    <property type="entry name" value="Tetracycline Repressor, domain 2"/>
    <property type="match status" value="1"/>
</dbReference>
<dbReference type="Gene3D" id="1.10.10.60">
    <property type="entry name" value="Homeodomain-like"/>
    <property type="match status" value="1"/>
</dbReference>
<dbReference type="EMBL" id="CP071770">
    <property type="protein sequence ID" value="QTD61961.1"/>
    <property type="molecule type" value="Genomic_DNA"/>
</dbReference>
<organism evidence="5 8">
    <name type="scientific">Acinetobacter towneri</name>
    <dbReference type="NCBI Taxonomy" id="202956"/>
    <lineage>
        <taxon>Bacteria</taxon>
        <taxon>Pseudomonadati</taxon>
        <taxon>Pseudomonadota</taxon>
        <taxon>Gammaproteobacteria</taxon>
        <taxon>Moraxellales</taxon>
        <taxon>Moraxellaceae</taxon>
        <taxon>Acinetobacter</taxon>
    </lineage>
</organism>
<evidence type="ECO:0000313" key="6">
    <source>
        <dbReference type="EMBL" id="QTD61961.1"/>
    </source>
</evidence>
<keyword evidence="7" id="KW-1185">Reference proteome</keyword>
<protein>
    <submittedName>
        <fullName evidence="5">TetR/AcrR family transcriptional regulator</fullName>
    </submittedName>
</protein>